<reference evidence="2" key="1">
    <citation type="journal article" date="2023" name="Science">
        <title>Genome structures resolve the early diversification of teleost fishes.</title>
        <authorList>
            <person name="Parey E."/>
            <person name="Louis A."/>
            <person name="Montfort J."/>
            <person name="Bouchez O."/>
            <person name="Roques C."/>
            <person name="Iampietro C."/>
            <person name="Lluch J."/>
            <person name="Castinel A."/>
            <person name="Donnadieu C."/>
            <person name="Desvignes T."/>
            <person name="Floi Bucao C."/>
            <person name="Jouanno E."/>
            <person name="Wen M."/>
            <person name="Mejri S."/>
            <person name="Dirks R."/>
            <person name="Jansen H."/>
            <person name="Henkel C."/>
            <person name="Chen W.J."/>
            <person name="Zahm M."/>
            <person name="Cabau C."/>
            <person name="Klopp C."/>
            <person name="Thompson A.W."/>
            <person name="Robinson-Rechavi M."/>
            <person name="Braasch I."/>
            <person name="Lecointre G."/>
            <person name="Bobe J."/>
            <person name="Postlethwait J.H."/>
            <person name="Berthelot C."/>
            <person name="Roest Crollius H."/>
            <person name="Guiguen Y."/>
        </authorList>
    </citation>
    <scope>NUCLEOTIDE SEQUENCE</scope>
    <source>
        <strain evidence="2">WJC10195</strain>
    </source>
</reference>
<feature type="compositionally biased region" description="Basic residues" evidence="1">
    <location>
        <begin position="19"/>
        <end position="28"/>
    </location>
</feature>
<dbReference type="EMBL" id="JAINUF010000019">
    <property type="protein sequence ID" value="KAJ8337356.1"/>
    <property type="molecule type" value="Genomic_DNA"/>
</dbReference>
<proteinExistence type="predicted"/>
<evidence type="ECO:0000313" key="2">
    <source>
        <dbReference type="EMBL" id="KAJ8337356.1"/>
    </source>
</evidence>
<sequence length="79" mass="8312">MPCTAVAICKGSPSGKKQTATRRKRRGPRQPTAEDEPFITVLRCTHQGAFIIHPTSRVKSDGGGTGCARSACAQSAQKG</sequence>
<gene>
    <name evidence="2" type="ORF">SKAU_G00385760</name>
</gene>
<protein>
    <submittedName>
        <fullName evidence="2">Uncharacterized protein</fullName>
    </submittedName>
</protein>
<keyword evidence="3" id="KW-1185">Reference proteome</keyword>
<accession>A0A9Q1EEK2</accession>
<dbReference type="AlphaFoldDB" id="A0A9Q1EEK2"/>
<dbReference type="Proteomes" id="UP001152622">
    <property type="component" value="Chromosome 19"/>
</dbReference>
<comment type="caution">
    <text evidence="2">The sequence shown here is derived from an EMBL/GenBank/DDBJ whole genome shotgun (WGS) entry which is preliminary data.</text>
</comment>
<organism evidence="2 3">
    <name type="scientific">Synaphobranchus kaupii</name>
    <name type="common">Kaup's arrowtooth eel</name>
    <dbReference type="NCBI Taxonomy" id="118154"/>
    <lineage>
        <taxon>Eukaryota</taxon>
        <taxon>Metazoa</taxon>
        <taxon>Chordata</taxon>
        <taxon>Craniata</taxon>
        <taxon>Vertebrata</taxon>
        <taxon>Euteleostomi</taxon>
        <taxon>Actinopterygii</taxon>
        <taxon>Neopterygii</taxon>
        <taxon>Teleostei</taxon>
        <taxon>Anguilliformes</taxon>
        <taxon>Synaphobranchidae</taxon>
        <taxon>Synaphobranchus</taxon>
    </lineage>
</organism>
<name>A0A9Q1EEK2_SYNKA</name>
<evidence type="ECO:0000313" key="3">
    <source>
        <dbReference type="Proteomes" id="UP001152622"/>
    </source>
</evidence>
<feature type="region of interest" description="Disordered" evidence="1">
    <location>
        <begin position="1"/>
        <end position="36"/>
    </location>
</feature>
<evidence type="ECO:0000256" key="1">
    <source>
        <dbReference type="SAM" id="MobiDB-lite"/>
    </source>
</evidence>